<sequence length="75" mass="8672">MTLSGAAQKWLLYSLSNSAKFCNMYLILKSHFDTSINHSRYHNDWTSINFQSARNDKECLQKDLPGVLDFLLNCL</sequence>
<dbReference type="AlphaFoldDB" id="A0A9W4GBL0"/>
<dbReference type="EMBL" id="CAJHIT010000001">
    <property type="protein sequence ID" value="CAD6498711.1"/>
    <property type="molecule type" value="Genomic_DNA"/>
</dbReference>
<name>A0A9W4GBL0_BLUGR</name>
<evidence type="ECO:0000313" key="1">
    <source>
        <dbReference type="EMBL" id="CAD6498711.1"/>
    </source>
</evidence>
<proteinExistence type="predicted"/>
<evidence type="ECO:0000313" key="2">
    <source>
        <dbReference type="Proteomes" id="UP000683417"/>
    </source>
</evidence>
<comment type="caution">
    <text evidence="1">The sequence shown here is derived from an EMBL/GenBank/DDBJ whole genome shotgun (WGS) entry which is preliminary data.</text>
</comment>
<organism evidence="1 2">
    <name type="scientific">Blumeria graminis f. sp. triticale</name>
    <dbReference type="NCBI Taxonomy" id="1689686"/>
    <lineage>
        <taxon>Eukaryota</taxon>
        <taxon>Fungi</taxon>
        <taxon>Dikarya</taxon>
        <taxon>Ascomycota</taxon>
        <taxon>Pezizomycotina</taxon>
        <taxon>Leotiomycetes</taxon>
        <taxon>Erysiphales</taxon>
        <taxon>Erysiphaceae</taxon>
        <taxon>Blumeria</taxon>
    </lineage>
</organism>
<dbReference type="Proteomes" id="UP000683417">
    <property type="component" value="Unassembled WGS sequence"/>
</dbReference>
<protein>
    <submittedName>
        <fullName evidence="1">BgTH12-04372</fullName>
    </submittedName>
</protein>
<gene>
    <name evidence="1" type="ORF">BGTH12_LOCUS69</name>
</gene>
<reference evidence="1" key="1">
    <citation type="submission" date="2020-10" db="EMBL/GenBank/DDBJ databases">
        <authorList>
            <person name="Muller C M."/>
        </authorList>
    </citation>
    <scope>NUCLEOTIDE SEQUENCE</scope>
    <source>
        <strain evidence="1">THUN-12</strain>
    </source>
</reference>
<accession>A0A9W4GBL0</accession>